<gene>
    <name evidence="1" type="ORF">L6452_35220</name>
</gene>
<reference evidence="2" key="1">
    <citation type="journal article" date="2022" name="Mol. Ecol. Resour.">
        <title>The genomes of chicory, endive, great burdock and yacon provide insights into Asteraceae palaeo-polyploidization history and plant inulin production.</title>
        <authorList>
            <person name="Fan W."/>
            <person name="Wang S."/>
            <person name="Wang H."/>
            <person name="Wang A."/>
            <person name="Jiang F."/>
            <person name="Liu H."/>
            <person name="Zhao H."/>
            <person name="Xu D."/>
            <person name="Zhang Y."/>
        </authorList>
    </citation>
    <scope>NUCLEOTIDE SEQUENCE [LARGE SCALE GENOMIC DNA]</scope>
    <source>
        <strain evidence="2">cv. Niubang</strain>
    </source>
</reference>
<dbReference type="EMBL" id="CM042059">
    <property type="protein sequence ID" value="KAI3680449.1"/>
    <property type="molecule type" value="Genomic_DNA"/>
</dbReference>
<reference evidence="1 2" key="2">
    <citation type="journal article" date="2022" name="Mol. Ecol. Resour.">
        <title>The genomes of chicory, endive, great burdock and yacon provide insights into Asteraceae paleo-polyploidization history and plant inulin production.</title>
        <authorList>
            <person name="Fan W."/>
            <person name="Wang S."/>
            <person name="Wang H."/>
            <person name="Wang A."/>
            <person name="Jiang F."/>
            <person name="Liu H."/>
            <person name="Zhao H."/>
            <person name="Xu D."/>
            <person name="Zhang Y."/>
        </authorList>
    </citation>
    <scope>NUCLEOTIDE SEQUENCE [LARGE SCALE GENOMIC DNA]</scope>
    <source>
        <strain evidence="2">cv. Niubang</strain>
    </source>
</reference>
<accession>A0ACB8Y5X8</accession>
<sequence length="130" mass="14104">MALNSQPLLLVILAFFGAILFCGGVSATTTSSSDPVNGVGAWDVEKYYFKELGEFAVAAHNLKTQHQLTFQKVISCEHLPDFTHKLTITATKGGITHTYEALVFVENAIKSGGNNDYMMTRVSFIAINSA</sequence>
<keyword evidence="2" id="KW-1185">Reference proteome</keyword>
<dbReference type="Proteomes" id="UP001055879">
    <property type="component" value="Linkage Group LG13"/>
</dbReference>
<comment type="caution">
    <text evidence="1">The sequence shown here is derived from an EMBL/GenBank/DDBJ whole genome shotgun (WGS) entry which is preliminary data.</text>
</comment>
<evidence type="ECO:0000313" key="1">
    <source>
        <dbReference type="EMBL" id="KAI3680449.1"/>
    </source>
</evidence>
<organism evidence="1 2">
    <name type="scientific">Arctium lappa</name>
    <name type="common">Greater burdock</name>
    <name type="synonym">Lappa major</name>
    <dbReference type="NCBI Taxonomy" id="4217"/>
    <lineage>
        <taxon>Eukaryota</taxon>
        <taxon>Viridiplantae</taxon>
        <taxon>Streptophyta</taxon>
        <taxon>Embryophyta</taxon>
        <taxon>Tracheophyta</taxon>
        <taxon>Spermatophyta</taxon>
        <taxon>Magnoliopsida</taxon>
        <taxon>eudicotyledons</taxon>
        <taxon>Gunneridae</taxon>
        <taxon>Pentapetalae</taxon>
        <taxon>asterids</taxon>
        <taxon>campanulids</taxon>
        <taxon>Asterales</taxon>
        <taxon>Asteraceae</taxon>
        <taxon>Carduoideae</taxon>
        <taxon>Cardueae</taxon>
        <taxon>Arctiinae</taxon>
        <taxon>Arctium</taxon>
    </lineage>
</organism>
<evidence type="ECO:0000313" key="2">
    <source>
        <dbReference type="Proteomes" id="UP001055879"/>
    </source>
</evidence>
<name>A0ACB8Y5X8_ARCLA</name>
<protein>
    <submittedName>
        <fullName evidence="1">Uncharacterized protein</fullName>
    </submittedName>
</protein>
<proteinExistence type="predicted"/>